<organism evidence="1 2">
    <name type="scientific">Streptomyces xantholiticus</name>
    <dbReference type="NCBI Taxonomy" id="68285"/>
    <lineage>
        <taxon>Bacteria</taxon>
        <taxon>Bacillati</taxon>
        <taxon>Actinomycetota</taxon>
        <taxon>Actinomycetes</taxon>
        <taxon>Kitasatosporales</taxon>
        <taxon>Streptomycetaceae</taxon>
        <taxon>Streptomyces</taxon>
    </lineage>
</organism>
<dbReference type="Proteomes" id="UP001445472">
    <property type="component" value="Unassembled WGS sequence"/>
</dbReference>
<sequence>MPRRLADGLFPVTRFTGWYSGAGPLASHAAVTRLLARRRSVVSPTAGAPEGADPRRRTDKACLFRDEAPPITREPRPPWPLPARPAAVHRIVPEELWQQAYDLRLEGPSWHEVFEGPHVPAALERFAQAPEAAGEGTALMAAAGELVRASLADTAERSPYETVHGTLDGLTPDGRAVRRSVSMHCVDVAGLLGTMASVAVHDITRGRVPSGVHTMAATLPPKGTADHIVRHLPQTILRVTEAPIDGPGMMTSAPQAARHPG</sequence>
<gene>
    <name evidence="1" type="ORF">ABT276_21775</name>
</gene>
<evidence type="ECO:0000313" key="1">
    <source>
        <dbReference type="EMBL" id="MER6615941.1"/>
    </source>
</evidence>
<dbReference type="EMBL" id="JBEPBX010000020">
    <property type="protein sequence ID" value="MER6615941.1"/>
    <property type="molecule type" value="Genomic_DNA"/>
</dbReference>
<accession>A0ABV1V094</accession>
<name>A0ABV1V094_9ACTN</name>
<reference evidence="1 2" key="1">
    <citation type="submission" date="2024-06" db="EMBL/GenBank/DDBJ databases">
        <title>The Natural Products Discovery Center: Release of the First 8490 Sequenced Strains for Exploring Actinobacteria Biosynthetic Diversity.</title>
        <authorList>
            <person name="Kalkreuter E."/>
            <person name="Kautsar S.A."/>
            <person name="Yang D."/>
            <person name="Bader C.D."/>
            <person name="Teijaro C.N."/>
            <person name="Fluegel L."/>
            <person name="Davis C.M."/>
            <person name="Simpson J.R."/>
            <person name="Lauterbach L."/>
            <person name="Steele A.D."/>
            <person name="Gui C."/>
            <person name="Meng S."/>
            <person name="Li G."/>
            <person name="Viehrig K."/>
            <person name="Ye F."/>
            <person name="Su P."/>
            <person name="Kiefer A.F."/>
            <person name="Nichols A."/>
            <person name="Cepeda A.J."/>
            <person name="Yan W."/>
            <person name="Fan B."/>
            <person name="Jiang Y."/>
            <person name="Adhikari A."/>
            <person name="Zheng C.-J."/>
            <person name="Schuster L."/>
            <person name="Cowan T.M."/>
            <person name="Smanski M.J."/>
            <person name="Chevrette M.G."/>
            <person name="De Carvalho L.P.S."/>
            <person name="Shen B."/>
        </authorList>
    </citation>
    <scope>NUCLEOTIDE SEQUENCE [LARGE SCALE GENOMIC DNA]</scope>
    <source>
        <strain evidence="1 2">NPDC000837</strain>
    </source>
</reference>
<keyword evidence="2" id="KW-1185">Reference proteome</keyword>
<proteinExistence type="predicted"/>
<dbReference type="RefSeq" id="WP_351977463.1">
    <property type="nucleotide sequence ID" value="NZ_JBEPBX010000020.1"/>
</dbReference>
<comment type="caution">
    <text evidence="1">The sequence shown here is derived from an EMBL/GenBank/DDBJ whole genome shotgun (WGS) entry which is preliminary data.</text>
</comment>
<evidence type="ECO:0000313" key="2">
    <source>
        <dbReference type="Proteomes" id="UP001445472"/>
    </source>
</evidence>
<protein>
    <submittedName>
        <fullName evidence="1">Uncharacterized protein</fullName>
    </submittedName>
</protein>